<dbReference type="GO" id="GO:0042773">
    <property type="term" value="P:ATP synthesis coupled electron transport"/>
    <property type="evidence" value="ECO:0007669"/>
    <property type="project" value="InterPro"/>
</dbReference>
<evidence type="ECO:0000256" key="9">
    <source>
        <dbReference type="ARBA" id="ARBA00023136"/>
    </source>
</evidence>
<dbReference type="HAMAP" id="MF_01456">
    <property type="entry name" value="NDH1_NuoK"/>
    <property type="match status" value="1"/>
</dbReference>
<dbReference type="Gene3D" id="1.10.287.3510">
    <property type="match status" value="1"/>
</dbReference>
<keyword evidence="4 10" id="KW-0812">Transmembrane</keyword>
<comment type="catalytic activity">
    <reaction evidence="10">
        <text>a quinone + NADH + 5 H(+)(in) = a quinol + NAD(+) + 4 H(+)(out)</text>
        <dbReference type="Rhea" id="RHEA:57888"/>
        <dbReference type="ChEBI" id="CHEBI:15378"/>
        <dbReference type="ChEBI" id="CHEBI:24646"/>
        <dbReference type="ChEBI" id="CHEBI:57540"/>
        <dbReference type="ChEBI" id="CHEBI:57945"/>
        <dbReference type="ChEBI" id="CHEBI:132124"/>
    </reaction>
</comment>
<dbReference type="GO" id="GO:0005886">
    <property type="term" value="C:plasma membrane"/>
    <property type="evidence" value="ECO:0007669"/>
    <property type="project" value="UniProtKB-SubCell"/>
</dbReference>
<dbReference type="GO" id="GO:0030964">
    <property type="term" value="C:NADH dehydrogenase complex"/>
    <property type="evidence" value="ECO:0007669"/>
    <property type="project" value="TreeGrafter"/>
</dbReference>
<sequence length="100" mass="10796">MDDVTPYIVLSTILFTIGTVGVLTRRNAIVVFMCVELMLNACNLALVAFAKQHGNLDGQVAAFFVMVVAAAEVVVGLAIIMTIFRTRRSASVDDASLLKY</sequence>
<keyword evidence="12" id="KW-1185">Reference proteome</keyword>
<evidence type="ECO:0000256" key="10">
    <source>
        <dbReference type="HAMAP-Rule" id="MF_01456"/>
    </source>
</evidence>
<evidence type="ECO:0000256" key="8">
    <source>
        <dbReference type="ARBA" id="ARBA00023027"/>
    </source>
</evidence>
<comment type="similarity">
    <text evidence="2 10">Belongs to the complex I subunit 4L family.</text>
</comment>
<organism evidence="11 12">
    <name type="scientific">Nocardioides dokdonensis FR1436</name>
    <dbReference type="NCBI Taxonomy" id="1300347"/>
    <lineage>
        <taxon>Bacteria</taxon>
        <taxon>Bacillati</taxon>
        <taxon>Actinomycetota</taxon>
        <taxon>Actinomycetes</taxon>
        <taxon>Propionibacteriales</taxon>
        <taxon>Nocardioidaceae</taxon>
        <taxon>Nocardioides</taxon>
    </lineage>
</organism>
<dbReference type="PANTHER" id="PTHR11434:SF21">
    <property type="entry name" value="NADH DEHYDROGENASE SUBUNIT 4L-RELATED"/>
    <property type="match status" value="1"/>
</dbReference>
<proteinExistence type="inferred from homology"/>
<dbReference type="InterPro" id="IPR039428">
    <property type="entry name" value="NUOK/Mnh_C1-like"/>
</dbReference>
<keyword evidence="8 10" id="KW-0520">NAD</keyword>
<comment type="subunit">
    <text evidence="10">NDH-1 is composed of 14 different subunits. Subunits NuoA, H, J, K, L, M, N constitute the membrane sector of the complex.</text>
</comment>
<dbReference type="FunFam" id="1.10.287.3510:FF:000001">
    <property type="entry name" value="NADH-quinone oxidoreductase subunit K"/>
    <property type="match status" value="1"/>
</dbReference>
<reference evidence="11 12" key="1">
    <citation type="submission" date="2016-03" db="EMBL/GenBank/DDBJ databases">
        <title>Complete genome sequence of a soil Actinobacterium, Nocardioides dokdonensis FR1436.</title>
        <authorList>
            <person name="Kwon S.-K."/>
            <person name="Kim K."/>
            <person name="Kim J.F."/>
        </authorList>
    </citation>
    <scope>NUCLEOTIDE SEQUENCE [LARGE SCALE GENOMIC DNA]</scope>
    <source>
        <strain evidence="11 12">FR1436</strain>
    </source>
</reference>
<keyword evidence="5 10" id="KW-0874">Quinone</keyword>
<dbReference type="InterPro" id="IPR001133">
    <property type="entry name" value="NADH_UbQ_OxRdtase_chain4L/K"/>
</dbReference>
<dbReference type="EC" id="7.1.1.-" evidence="10"/>
<dbReference type="NCBIfam" id="NF004320">
    <property type="entry name" value="PRK05715.1-2"/>
    <property type="match status" value="1"/>
</dbReference>
<keyword evidence="10" id="KW-1003">Cell membrane</keyword>
<feature type="transmembrane region" description="Helical" evidence="10">
    <location>
        <begin position="62"/>
        <end position="84"/>
    </location>
</feature>
<keyword evidence="9 10" id="KW-0472">Membrane</keyword>
<feature type="transmembrane region" description="Helical" evidence="10">
    <location>
        <begin position="30"/>
        <end position="50"/>
    </location>
</feature>
<dbReference type="NCBIfam" id="NF004323">
    <property type="entry name" value="PRK05715.1-5"/>
    <property type="match status" value="1"/>
</dbReference>
<comment type="function">
    <text evidence="10">NDH-1 shuttles electrons from NADH, via FMN and iron-sulfur (Fe-S) centers, to quinones in the respiratory chain. The immediate electron acceptor for the enzyme in this species is believed to be a menaquinone. Couples the redox reaction to proton translocation (for every two electrons transferred, four hydrogen ions are translocated across the cytoplasmic membrane), and thus conserves the redox energy in a proton gradient.</text>
</comment>
<dbReference type="Proteomes" id="UP000077868">
    <property type="component" value="Chromosome"/>
</dbReference>
<evidence type="ECO:0000256" key="5">
    <source>
        <dbReference type="ARBA" id="ARBA00022719"/>
    </source>
</evidence>
<keyword evidence="7 10" id="KW-1133">Transmembrane helix</keyword>
<dbReference type="GO" id="GO:0050136">
    <property type="term" value="F:NADH dehydrogenase (quinone) (non-electrogenic) activity"/>
    <property type="evidence" value="ECO:0007669"/>
    <property type="project" value="UniProtKB-UniRule"/>
</dbReference>
<dbReference type="RefSeq" id="WP_068106668.1">
    <property type="nucleotide sequence ID" value="NZ_CP015079.1"/>
</dbReference>
<keyword evidence="3 10" id="KW-0813">Transport</keyword>
<evidence type="ECO:0000256" key="4">
    <source>
        <dbReference type="ARBA" id="ARBA00022692"/>
    </source>
</evidence>
<dbReference type="OrthoDB" id="9810120at2"/>
<dbReference type="AlphaFoldDB" id="A0A1A9GI87"/>
<comment type="subcellular location">
    <subcellularLocation>
        <location evidence="10">Cell membrane</location>
        <topology evidence="10">Multi-pass membrane protein</topology>
    </subcellularLocation>
    <subcellularLocation>
        <location evidence="1">Membrane</location>
        <topology evidence="1">Multi-pass membrane protein</topology>
    </subcellularLocation>
</comment>
<dbReference type="STRING" id="1300347.I601_0775"/>
<dbReference type="KEGG" id="ndk:I601_0775"/>
<dbReference type="NCBIfam" id="NF004321">
    <property type="entry name" value="PRK05715.1-3"/>
    <property type="match status" value="1"/>
</dbReference>
<feature type="transmembrane region" description="Helical" evidence="10">
    <location>
        <begin position="6"/>
        <end position="23"/>
    </location>
</feature>
<name>A0A1A9GI87_9ACTN</name>
<evidence type="ECO:0000313" key="12">
    <source>
        <dbReference type="Proteomes" id="UP000077868"/>
    </source>
</evidence>
<evidence type="ECO:0000256" key="2">
    <source>
        <dbReference type="ARBA" id="ARBA00010519"/>
    </source>
</evidence>
<protein>
    <recommendedName>
        <fullName evidence="10">NADH-quinone oxidoreductase subunit K</fullName>
        <ecNumber evidence="10">7.1.1.-</ecNumber>
    </recommendedName>
    <alternativeName>
        <fullName evidence="10">NADH dehydrogenase I subunit K</fullName>
    </alternativeName>
    <alternativeName>
        <fullName evidence="10">NDH-1 subunit K</fullName>
    </alternativeName>
</protein>
<keyword evidence="6 10" id="KW-1278">Translocase</keyword>
<evidence type="ECO:0000256" key="6">
    <source>
        <dbReference type="ARBA" id="ARBA00022967"/>
    </source>
</evidence>
<evidence type="ECO:0000256" key="1">
    <source>
        <dbReference type="ARBA" id="ARBA00004141"/>
    </source>
</evidence>
<evidence type="ECO:0000256" key="7">
    <source>
        <dbReference type="ARBA" id="ARBA00022989"/>
    </source>
</evidence>
<dbReference type="PANTHER" id="PTHR11434">
    <property type="entry name" value="NADH-UBIQUINONE OXIDOREDUCTASE SUBUNIT ND4L"/>
    <property type="match status" value="1"/>
</dbReference>
<dbReference type="Pfam" id="PF00420">
    <property type="entry name" value="Oxidored_q2"/>
    <property type="match status" value="1"/>
</dbReference>
<keyword evidence="11" id="KW-0560">Oxidoreductase</keyword>
<evidence type="ECO:0000313" key="11">
    <source>
        <dbReference type="EMBL" id="ANH37221.1"/>
    </source>
</evidence>
<accession>A0A1A9GI87</accession>
<dbReference type="PATRIC" id="fig|1300347.3.peg.775"/>
<dbReference type="GO" id="GO:0048038">
    <property type="term" value="F:quinone binding"/>
    <property type="evidence" value="ECO:0007669"/>
    <property type="project" value="UniProtKB-KW"/>
</dbReference>
<dbReference type="EMBL" id="CP015079">
    <property type="protein sequence ID" value="ANH37221.1"/>
    <property type="molecule type" value="Genomic_DNA"/>
</dbReference>
<gene>
    <name evidence="10" type="primary">nuoK</name>
    <name evidence="11" type="ORF">I601_0775</name>
</gene>
<evidence type="ECO:0000256" key="3">
    <source>
        <dbReference type="ARBA" id="ARBA00022448"/>
    </source>
</evidence>